<name>A0A0A9GE36_ARUDO</name>
<dbReference type="AlphaFoldDB" id="A0A0A9GE36"/>
<protein>
    <submittedName>
        <fullName evidence="1">Uncharacterized protein</fullName>
    </submittedName>
</protein>
<dbReference type="EMBL" id="GBRH01176217">
    <property type="protein sequence ID" value="JAE21679.1"/>
    <property type="molecule type" value="Transcribed_RNA"/>
</dbReference>
<reference evidence="1" key="1">
    <citation type="submission" date="2014-09" db="EMBL/GenBank/DDBJ databases">
        <authorList>
            <person name="Magalhaes I.L.F."/>
            <person name="Oliveira U."/>
            <person name="Santos F.R."/>
            <person name="Vidigal T.H.D.A."/>
            <person name="Brescovit A.D."/>
            <person name="Santos A.J."/>
        </authorList>
    </citation>
    <scope>NUCLEOTIDE SEQUENCE</scope>
    <source>
        <tissue evidence="1">Shoot tissue taken approximately 20 cm above the soil surface</tissue>
    </source>
</reference>
<sequence length="49" mass="5969">MITKINHIKLFQLSLLMEDNKIFHDLWPLQDLQLQGFILLKTLHHHQKH</sequence>
<evidence type="ECO:0000313" key="1">
    <source>
        <dbReference type="EMBL" id="JAE21679.1"/>
    </source>
</evidence>
<organism evidence="1">
    <name type="scientific">Arundo donax</name>
    <name type="common">Giant reed</name>
    <name type="synonym">Donax arundinaceus</name>
    <dbReference type="NCBI Taxonomy" id="35708"/>
    <lineage>
        <taxon>Eukaryota</taxon>
        <taxon>Viridiplantae</taxon>
        <taxon>Streptophyta</taxon>
        <taxon>Embryophyta</taxon>
        <taxon>Tracheophyta</taxon>
        <taxon>Spermatophyta</taxon>
        <taxon>Magnoliopsida</taxon>
        <taxon>Liliopsida</taxon>
        <taxon>Poales</taxon>
        <taxon>Poaceae</taxon>
        <taxon>PACMAD clade</taxon>
        <taxon>Arundinoideae</taxon>
        <taxon>Arundineae</taxon>
        <taxon>Arundo</taxon>
    </lineage>
</organism>
<proteinExistence type="predicted"/>
<reference evidence="1" key="2">
    <citation type="journal article" date="2015" name="Data Brief">
        <title>Shoot transcriptome of the giant reed, Arundo donax.</title>
        <authorList>
            <person name="Barrero R.A."/>
            <person name="Guerrero F.D."/>
            <person name="Moolhuijzen P."/>
            <person name="Goolsby J.A."/>
            <person name="Tidwell J."/>
            <person name="Bellgard S.E."/>
            <person name="Bellgard M.I."/>
        </authorList>
    </citation>
    <scope>NUCLEOTIDE SEQUENCE</scope>
    <source>
        <tissue evidence="1">Shoot tissue taken approximately 20 cm above the soil surface</tissue>
    </source>
</reference>
<accession>A0A0A9GE36</accession>